<protein>
    <submittedName>
        <fullName evidence="3">DUF2169 domain-containing protein</fullName>
    </submittedName>
</protein>
<evidence type="ECO:0000313" key="3">
    <source>
        <dbReference type="EMBL" id="THJ31125.1"/>
    </source>
</evidence>
<name>A0A4S5BJV4_9BURK</name>
<dbReference type="Pfam" id="PF09937">
    <property type="entry name" value="DUF2169"/>
    <property type="match status" value="1"/>
</dbReference>
<reference evidence="3 4" key="1">
    <citation type="submission" date="2019-04" db="EMBL/GenBank/DDBJ databases">
        <title>Lampropedia sp YIM MLB12 draf genome.</title>
        <authorList>
            <person name="Wang Y.-X."/>
        </authorList>
    </citation>
    <scope>NUCLEOTIDE SEQUENCE [LARGE SCALE GENOMIC DNA]</scope>
    <source>
        <strain evidence="3 4">YIM MLB12</strain>
    </source>
</reference>
<dbReference type="OrthoDB" id="237820at2"/>
<gene>
    <name evidence="3" type="ORF">E8K88_15900</name>
</gene>
<dbReference type="AlphaFoldDB" id="A0A4S5BJV4"/>
<feature type="region of interest" description="Disordered" evidence="1">
    <location>
        <begin position="1"/>
        <end position="22"/>
    </location>
</feature>
<evidence type="ECO:0000313" key="4">
    <source>
        <dbReference type="Proteomes" id="UP000306236"/>
    </source>
</evidence>
<organism evidence="3 4">
    <name type="scientific">Lampropedia aestuarii</name>
    <dbReference type="NCBI Taxonomy" id="2562762"/>
    <lineage>
        <taxon>Bacteria</taxon>
        <taxon>Pseudomonadati</taxon>
        <taxon>Pseudomonadota</taxon>
        <taxon>Betaproteobacteria</taxon>
        <taxon>Burkholderiales</taxon>
        <taxon>Comamonadaceae</taxon>
        <taxon>Lampropedia</taxon>
    </lineage>
</organism>
<comment type="caution">
    <text evidence="3">The sequence shown here is derived from an EMBL/GenBank/DDBJ whole genome shotgun (WGS) entry which is preliminary data.</text>
</comment>
<dbReference type="InterPro" id="IPR018683">
    <property type="entry name" value="DUF2169"/>
</dbReference>
<dbReference type="Proteomes" id="UP000306236">
    <property type="component" value="Unassembled WGS sequence"/>
</dbReference>
<evidence type="ECO:0000259" key="2">
    <source>
        <dbReference type="Pfam" id="PF09937"/>
    </source>
</evidence>
<keyword evidence="4" id="KW-1185">Reference proteome</keyword>
<evidence type="ECO:0000256" key="1">
    <source>
        <dbReference type="SAM" id="MobiDB-lite"/>
    </source>
</evidence>
<dbReference type="RefSeq" id="WP_136407664.1">
    <property type="nucleotide sequence ID" value="NZ_SSWX01000027.1"/>
</dbReference>
<proteinExistence type="predicted"/>
<dbReference type="EMBL" id="SSWX01000027">
    <property type="protein sequence ID" value="THJ31125.1"/>
    <property type="molecule type" value="Genomic_DNA"/>
</dbReference>
<sequence>MRRGPEPVLESPVQSAPVPEVRNHTPYPSQYYQMINANDEVFHVMVSRLTYDLQRLNAQGVPQLATQQTPLVDTDQFYYQANTSGTLQESDYAPFKPQCDILFANARAYAPNGEPAQRWPVGARVGKWSKMLAVCGPRTIRQGVLGWSIDEPDKATEVPLRYELAFGGSAQWPEDLQEDQEPDILSRYDANPIGSGWLDKAWLAKRQPSALRGPQIELFGKPFDNEALRKQRYPVVGLGAIGRWWQPRLDLAGSYDDAWTENRWPFLPKDFDFAYWNCAPEDQQIPFPQGGEDILLVGLMPGGGQFHARLPSNPPYSRVRLQAGPIVQRSMWLDTLTFDMKAMTLSCTHRMTVAAVTGVRVLEICQKMQEA</sequence>
<feature type="domain" description="DUF2169" evidence="2">
    <location>
        <begin position="44"/>
        <end position="350"/>
    </location>
</feature>
<accession>A0A4S5BJV4</accession>